<sequence>MTQRWIRLSARPLVGAVLLAASGLVAAAAGNRTAHADEASDTVQANVSVASAISLTVHTDAFTLSGPPNTTVTELNAISFSVTTNNAGGYTVGGRSTEAALQPQDPANPDVIPISRLEFRPSGETLWVPMTTTHQVTRNVDGPSAPGGDDFSTDFRVHIPNVRSDSYRTTLVYTAATK</sequence>
<dbReference type="Proteomes" id="UP000244900">
    <property type="component" value="Chromosome"/>
</dbReference>
<accession>A0A2S1SPF6</accession>
<organism evidence="2 3">
    <name type="scientific">Streptomyces tirandamycinicus</name>
    <dbReference type="NCBI Taxonomy" id="2174846"/>
    <lineage>
        <taxon>Bacteria</taxon>
        <taxon>Bacillati</taxon>
        <taxon>Actinomycetota</taxon>
        <taxon>Actinomycetes</taxon>
        <taxon>Kitasatosporales</taxon>
        <taxon>Streptomycetaceae</taxon>
        <taxon>Streptomyces</taxon>
    </lineage>
</organism>
<keyword evidence="1" id="KW-0732">Signal</keyword>
<evidence type="ECO:0000256" key="1">
    <source>
        <dbReference type="SAM" id="SignalP"/>
    </source>
</evidence>
<dbReference type="KEGG" id="stir:DDW44_05270"/>
<feature type="signal peptide" evidence="1">
    <location>
        <begin position="1"/>
        <end position="27"/>
    </location>
</feature>
<evidence type="ECO:0000313" key="2">
    <source>
        <dbReference type="EMBL" id="AWI28270.1"/>
    </source>
</evidence>
<dbReference type="OrthoDB" id="3215499at2"/>
<dbReference type="EMBL" id="CP029188">
    <property type="protein sequence ID" value="AWI28270.1"/>
    <property type="molecule type" value="Genomic_DNA"/>
</dbReference>
<dbReference type="RefSeq" id="WP_108905684.1">
    <property type="nucleotide sequence ID" value="NZ_CP029188.1"/>
</dbReference>
<keyword evidence="3" id="KW-1185">Reference proteome</keyword>
<dbReference type="AlphaFoldDB" id="A0A2S1SPF6"/>
<proteinExistence type="predicted"/>
<protein>
    <submittedName>
        <fullName evidence="2">Uncharacterized protein</fullName>
    </submittedName>
</protein>
<gene>
    <name evidence="2" type="ORF">DDW44_05270</name>
</gene>
<reference evidence="2 3" key="1">
    <citation type="submission" date="2018-05" db="EMBL/GenBank/DDBJ databases">
        <title>Complete genome sequence of sponge-derived Streptomyces sp. HNM0039.</title>
        <authorList>
            <person name="Huang X."/>
            <person name="Zhou S."/>
        </authorList>
    </citation>
    <scope>NUCLEOTIDE SEQUENCE [LARGE SCALE GENOMIC DNA]</scope>
    <source>
        <strain evidence="2 3">HNM0039</strain>
    </source>
</reference>
<name>A0A2S1SPF6_9ACTN</name>
<feature type="chain" id="PRO_5038697931" evidence="1">
    <location>
        <begin position="28"/>
        <end position="178"/>
    </location>
</feature>
<evidence type="ECO:0000313" key="3">
    <source>
        <dbReference type="Proteomes" id="UP000244900"/>
    </source>
</evidence>